<dbReference type="OrthoDB" id="5583277at2759"/>
<dbReference type="AlphaFoldDB" id="A0A2B7X263"/>
<sequence>MKNLLPLLTVPLSVLAASPSHEANIFTFDPEQSRLSLLNTEAKRDGARLLLAQRLGVSEGLELGKLDENDIAVLRDFGGGQSHLLGSHPSGDDVSRLLLVWESSDIKATPLAELSTNNIAVPDVPTDFFGDAFYDELMPVSNGGSKPRPCSYSLAVDSTPWADLVISVPNAVQCPSNEDIFPWTADTLPEKDVLVDFISRGVTSWLGRRVRAILRFKPEPKSNPAIDHAIISVIFEKLQALADDSTQQTTALILPRGMSNGSGNKFKSHQQEKRNKREERILSQAPPKKPETAPNSPVSRLVDTPSTLMPVCHASNSSCTEATNNCSGHGSCYRKYGSKEGGAGECYACKCSRTVVRTNDDGTVKTVQWGGPACQKADISTPFFMIASFTILLVMAVTWGISLLFSIGQEDLPSVLGAGVASTRAQK</sequence>
<dbReference type="PANTHER" id="PTHR36853:SF1">
    <property type="entry name" value="DUF3844 DOMAIN-CONTAINING PROTEIN"/>
    <property type="match status" value="1"/>
</dbReference>
<evidence type="ECO:0000313" key="6">
    <source>
        <dbReference type="Proteomes" id="UP000224634"/>
    </source>
</evidence>
<proteinExistence type="predicted"/>
<reference evidence="5 6" key="1">
    <citation type="submission" date="2017-10" db="EMBL/GenBank/DDBJ databases">
        <title>Comparative genomics in systemic dimorphic fungi from Ajellomycetaceae.</title>
        <authorList>
            <person name="Munoz J.F."/>
            <person name="Mcewen J.G."/>
            <person name="Clay O.K."/>
            <person name="Cuomo C.A."/>
        </authorList>
    </citation>
    <scope>NUCLEOTIDE SEQUENCE [LARGE SCALE GENOMIC DNA]</scope>
    <source>
        <strain evidence="5 6">UAMH7299</strain>
    </source>
</reference>
<feature type="compositionally biased region" description="Basic and acidic residues" evidence="1">
    <location>
        <begin position="269"/>
        <end position="281"/>
    </location>
</feature>
<gene>
    <name evidence="5" type="ORF">AJ80_08770</name>
</gene>
<keyword evidence="2" id="KW-0472">Membrane</keyword>
<evidence type="ECO:0000256" key="2">
    <source>
        <dbReference type="SAM" id="Phobius"/>
    </source>
</evidence>
<dbReference type="Proteomes" id="UP000224634">
    <property type="component" value="Unassembled WGS sequence"/>
</dbReference>
<keyword evidence="2" id="KW-0812">Transmembrane</keyword>
<dbReference type="Pfam" id="PF12955">
    <property type="entry name" value="Vps3844_C"/>
    <property type="match status" value="1"/>
</dbReference>
<protein>
    <recommendedName>
        <fullName evidence="4">Vacuolar sorting protein Vps3844 C-terminal domain-containing protein</fullName>
    </recommendedName>
</protein>
<evidence type="ECO:0000256" key="3">
    <source>
        <dbReference type="SAM" id="SignalP"/>
    </source>
</evidence>
<feature type="signal peptide" evidence="3">
    <location>
        <begin position="1"/>
        <end position="16"/>
    </location>
</feature>
<dbReference type="InterPro" id="IPR053065">
    <property type="entry name" value="Archenteron_Induction-Rel"/>
</dbReference>
<organism evidence="5 6">
    <name type="scientific">Polytolypa hystricis (strain UAMH7299)</name>
    <dbReference type="NCBI Taxonomy" id="1447883"/>
    <lineage>
        <taxon>Eukaryota</taxon>
        <taxon>Fungi</taxon>
        <taxon>Dikarya</taxon>
        <taxon>Ascomycota</taxon>
        <taxon>Pezizomycotina</taxon>
        <taxon>Eurotiomycetes</taxon>
        <taxon>Eurotiomycetidae</taxon>
        <taxon>Onygenales</taxon>
        <taxon>Onygenales incertae sedis</taxon>
        <taxon>Polytolypa</taxon>
    </lineage>
</organism>
<dbReference type="GO" id="GO:0005783">
    <property type="term" value="C:endoplasmic reticulum"/>
    <property type="evidence" value="ECO:0007669"/>
    <property type="project" value="TreeGrafter"/>
</dbReference>
<accession>A0A2B7X263</accession>
<feature type="region of interest" description="Disordered" evidence="1">
    <location>
        <begin position="254"/>
        <end position="300"/>
    </location>
</feature>
<dbReference type="PANTHER" id="PTHR36853">
    <property type="entry name" value="EXPRESSED PROTEIN"/>
    <property type="match status" value="1"/>
</dbReference>
<name>A0A2B7X263_POLH7</name>
<feature type="chain" id="PRO_5012292923" description="Vacuolar sorting protein Vps3844 C-terminal domain-containing protein" evidence="3">
    <location>
        <begin position="17"/>
        <end position="427"/>
    </location>
</feature>
<keyword evidence="3" id="KW-0732">Signal</keyword>
<evidence type="ECO:0000259" key="4">
    <source>
        <dbReference type="Pfam" id="PF12955"/>
    </source>
</evidence>
<comment type="caution">
    <text evidence="5">The sequence shown here is derived from an EMBL/GenBank/DDBJ whole genome shotgun (WGS) entry which is preliminary data.</text>
</comment>
<evidence type="ECO:0000256" key="1">
    <source>
        <dbReference type="SAM" id="MobiDB-lite"/>
    </source>
</evidence>
<feature type="domain" description="Vacuolar sorting protein Vps3844 C-terminal" evidence="4">
    <location>
        <begin position="312"/>
        <end position="418"/>
    </location>
</feature>
<evidence type="ECO:0000313" key="5">
    <source>
        <dbReference type="EMBL" id="PGH02979.1"/>
    </source>
</evidence>
<keyword evidence="2" id="KW-1133">Transmembrane helix</keyword>
<dbReference type="InterPro" id="IPR024382">
    <property type="entry name" value="Vps3844_C"/>
</dbReference>
<keyword evidence="6" id="KW-1185">Reference proteome</keyword>
<feature type="transmembrane region" description="Helical" evidence="2">
    <location>
        <begin position="383"/>
        <end position="405"/>
    </location>
</feature>
<dbReference type="EMBL" id="PDNA01000216">
    <property type="protein sequence ID" value="PGH02979.1"/>
    <property type="molecule type" value="Genomic_DNA"/>
</dbReference>